<evidence type="ECO:0000259" key="7">
    <source>
        <dbReference type="PROSITE" id="PS50110"/>
    </source>
</evidence>
<keyword evidence="4" id="KW-0238">DNA-binding</keyword>
<dbReference type="Gene3D" id="3.40.50.2300">
    <property type="match status" value="1"/>
</dbReference>
<evidence type="ECO:0000256" key="4">
    <source>
        <dbReference type="ARBA" id="ARBA00023125"/>
    </source>
</evidence>
<feature type="domain" description="Response regulatory" evidence="7">
    <location>
        <begin position="5"/>
        <end position="120"/>
    </location>
</feature>
<dbReference type="SUPFAM" id="SSF52172">
    <property type="entry name" value="CheY-like"/>
    <property type="match status" value="1"/>
</dbReference>
<dbReference type="EMBL" id="BAABBN010000007">
    <property type="protein sequence ID" value="GAA3925494.1"/>
    <property type="molecule type" value="Genomic_DNA"/>
</dbReference>
<name>A0ABP7MQ01_9GAMM</name>
<proteinExistence type="predicted"/>
<keyword evidence="2" id="KW-0902">Two-component regulatory system</keyword>
<dbReference type="InterPro" id="IPR001789">
    <property type="entry name" value="Sig_transdc_resp-reg_receiver"/>
</dbReference>
<dbReference type="RefSeq" id="WP_344798498.1">
    <property type="nucleotide sequence ID" value="NZ_BAABBN010000007.1"/>
</dbReference>
<dbReference type="Pfam" id="PF00072">
    <property type="entry name" value="Response_reg"/>
    <property type="match status" value="1"/>
</dbReference>
<organism evidence="8 9">
    <name type="scientific">Litoribacillus peritrichatus</name>
    <dbReference type="NCBI Taxonomy" id="718191"/>
    <lineage>
        <taxon>Bacteria</taxon>
        <taxon>Pseudomonadati</taxon>
        <taxon>Pseudomonadota</taxon>
        <taxon>Gammaproteobacteria</taxon>
        <taxon>Oceanospirillales</taxon>
        <taxon>Oceanospirillaceae</taxon>
        <taxon>Litoribacillus</taxon>
    </lineage>
</organism>
<dbReference type="SMART" id="SM00448">
    <property type="entry name" value="REC"/>
    <property type="match status" value="1"/>
</dbReference>
<dbReference type="Proteomes" id="UP001501565">
    <property type="component" value="Unassembled WGS sequence"/>
</dbReference>
<evidence type="ECO:0000256" key="5">
    <source>
        <dbReference type="ARBA" id="ARBA00023163"/>
    </source>
</evidence>
<dbReference type="PANTHER" id="PTHR48111:SF1">
    <property type="entry name" value="TWO-COMPONENT RESPONSE REGULATOR ORR33"/>
    <property type="match status" value="1"/>
</dbReference>
<keyword evidence="3" id="KW-0805">Transcription regulation</keyword>
<dbReference type="InterPro" id="IPR039420">
    <property type="entry name" value="WalR-like"/>
</dbReference>
<reference evidence="9" key="1">
    <citation type="journal article" date="2019" name="Int. J. Syst. Evol. Microbiol.">
        <title>The Global Catalogue of Microorganisms (GCM) 10K type strain sequencing project: providing services to taxonomists for standard genome sequencing and annotation.</title>
        <authorList>
            <consortium name="The Broad Institute Genomics Platform"/>
            <consortium name="The Broad Institute Genome Sequencing Center for Infectious Disease"/>
            <person name="Wu L."/>
            <person name="Ma J."/>
        </authorList>
    </citation>
    <scope>NUCLEOTIDE SEQUENCE [LARGE SCALE GENOMIC DNA]</scope>
    <source>
        <strain evidence="9">JCM 17551</strain>
    </source>
</reference>
<evidence type="ECO:0000256" key="3">
    <source>
        <dbReference type="ARBA" id="ARBA00023015"/>
    </source>
</evidence>
<keyword evidence="9" id="KW-1185">Reference proteome</keyword>
<protein>
    <recommendedName>
        <fullName evidence="7">Response regulatory domain-containing protein</fullName>
    </recommendedName>
</protein>
<dbReference type="PROSITE" id="PS50110">
    <property type="entry name" value="RESPONSE_REGULATORY"/>
    <property type="match status" value="1"/>
</dbReference>
<comment type="caution">
    <text evidence="8">The sequence shown here is derived from an EMBL/GenBank/DDBJ whole genome shotgun (WGS) entry which is preliminary data.</text>
</comment>
<evidence type="ECO:0000313" key="9">
    <source>
        <dbReference type="Proteomes" id="UP001501565"/>
    </source>
</evidence>
<feature type="modified residue" description="4-aspartylphosphate" evidence="6">
    <location>
        <position position="53"/>
    </location>
</feature>
<gene>
    <name evidence="8" type="ORF">GCM10022277_21940</name>
</gene>
<sequence>MTLNKILSIDDTPPNQALINKVLSPHYDVLLAMSAQEGWDKIDEFQPDLILLDVNMPEQSGYEFCRNLRAKPELDHVGVIFVSALASIEERLEGYSSGGDDYVCKPFEPSELRAKVQASLDVRKKLVEAKAHADLAQSAAFTAMTSTCEIGQVLDFLVNSLQTTDFQEVAKLIFSMLEGLQLTGTVVFRSQHLGAQFYSPSGALTPIERTLMERGCGAERIVSYKHLYMFNSSLASILVKNMPKDENIAGRLRDHLAIAITIVEEKVRNLDLHISARKHKNSLLNSGIVQVEQSISKIDQRFSQFSDEMKERLEQMMTELQESMFILGLSEDQEASLVNKMREHNVRIAELYDQTDDFERELIEASSTLRKSLDEQ</sequence>
<evidence type="ECO:0000256" key="6">
    <source>
        <dbReference type="PROSITE-ProRule" id="PRU00169"/>
    </source>
</evidence>
<accession>A0ABP7MQ01</accession>
<evidence type="ECO:0000256" key="2">
    <source>
        <dbReference type="ARBA" id="ARBA00023012"/>
    </source>
</evidence>
<keyword evidence="5" id="KW-0804">Transcription</keyword>
<evidence type="ECO:0000313" key="8">
    <source>
        <dbReference type="EMBL" id="GAA3925494.1"/>
    </source>
</evidence>
<keyword evidence="1 6" id="KW-0597">Phosphoprotein</keyword>
<evidence type="ECO:0000256" key="1">
    <source>
        <dbReference type="ARBA" id="ARBA00022553"/>
    </source>
</evidence>
<dbReference type="InterPro" id="IPR011006">
    <property type="entry name" value="CheY-like_superfamily"/>
</dbReference>
<dbReference type="PANTHER" id="PTHR48111">
    <property type="entry name" value="REGULATOR OF RPOS"/>
    <property type="match status" value="1"/>
</dbReference>